<evidence type="ECO:0000313" key="7">
    <source>
        <dbReference type="Proteomes" id="UP000298595"/>
    </source>
</evidence>
<dbReference type="SUPFAM" id="SSF52091">
    <property type="entry name" value="SpoIIaa-like"/>
    <property type="match status" value="1"/>
</dbReference>
<dbReference type="EMBL" id="CP032321">
    <property type="protein sequence ID" value="QCN95801.1"/>
    <property type="molecule type" value="Genomic_DNA"/>
</dbReference>
<evidence type="ECO:0000313" key="2">
    <source>
        <dbReference type="EMBL" id="AIB12784.1"/>
    </source>
</evidence>
<dbReference type="InterPro" id="IPR036513">
    <property type="entry name" value="STAS_dom_sf"/>
</dbReference>
<dbReference type="RefSeq" id="WP_038529688.1">
    <property type="nucleotide sequence ID" value="NZ_CP007793.1"/>
</dbReference>
<dbReference type="EMBL" id="CP007793">
    <property type="protein sequence ID" value="AIB12784.1"/>
    <property type="molecule type" value="Genomic_DNA"/>
</dbReference>
<dbReference type="InterPro" id="IPR058548">
    <property type="entry name" value="MlaB-like_STAS"/>
</dbReference>
<reference evidence="2 5" key="1">
    <citation type="journal article" date="2014" name="Genome Announc.">
        <title>Complete Genome Sequence of the Model Rhizosphere Strain Azospirillum brasilense Az39, Successfully Applied in Agriculture.</title>
        <authorList>
            <person name="Rivera D."/>
            <person name="Revale S."/>
            <person name="Molina R."/>
            <person name="Gualpa J."/>
            <person name="Puente M."/>
            <person name="Maroniche G."/>
            <person name="Paris G."/>
            <person name="Baker D."/>
            <person name="Clavijo B."/>
            <person name="McLay K."/>
            <person name="Spaepen S."/>
            <person name="Perticari A."/>
            <person name="Vazquez M."/>
            <person name="Wisniewski-Dye F."/>
            <person name="Watkins C."/>
            <person name="Martinez-Abarca F."/>
            <person name="Vanderleyden J."/>
            <person name="Cassan F."/>
        </authorList>
    </citation>
    <scope>NUCLEOTIDE SEQUENCE [LARGE SCALE GENOMIC DNA]</scope>
    <source>
        <strain evidence="2 5">Az39</strain>
    </source>
</reference>
<dbReference type="Proteomes" id="UP000027186">
    <property type="component" value="Chromosome"/>
</dbReference>
<dbReference type="EMBL" id="POWG01000018">
    <property type="protein sequence ID" value="PNQ97554.1"/>
    <property type="molecule type" value="Genomic_DNA"/>
</dbReference>
<proteinExistence type="predicted"/>
<dbReference type="Proteomes" id="UP000236268">
    <property type="component" value="Unassembled WGS sequence"/>
</dbReference>
<gene>
    <name evidence="2" type="ORF">ABAZ39_12450</name>
    <name evidence="3" type="ORF">C1S70_17195</name>
    <name evidence="4" type="ORF">D3093_11330</name>
</gene>
<accession>A0A060DPE6</accession>
<dbReference type="KEGG" id="aare:D3093_11330"/>
<organism evidence="2 5">
    <name type="scientific">Azospirillum argentinense</name>
    <dbReference type="NCBI Taxonomy" id="2970906"/>
    <lineage>
        <taxon>Bacteria</taxon>
        <taxon>Pseudomonadati</taxon>
        <taxon>Pseudomonadota</taxon>
        <taxon>Alphaproteobacteria</taxon>
        <taxon>Rhodospirillales</taxon>
        <taxon>Azospirillaceae</taxon>
        <taxon>Azospirillum</taxon>
    </lineage>
</organism>
<reference evidence="3 6" key="2">
    <citation type="submission" date="2018-01" db="EMBL/GenBank/DDBJ databases">
        <title>Whole genome sequence of Azospirillum brasilense REC3 isolated from strawberry roots.</title>
        <authorList>
            <person name="Fontana C.A."/>
            <person name="Salazar S.M."/>
            <person name="Bassi D."/>
            <person name="Puglisi E."/>
            <person name="Lovaisa N.C."/>
            <person name="Toffoli L.M."/>
            <person name="Pedraza R."/>
            <person name="Cocconcelli P.S."/>
        </authorList>
    </citation>
    <scope>NUCLEOTIDE SEQUENCE [LARGE SCALE GENOMIC DNA]</scope>
    <source>
        <strain evidence="3 6">REC3</strain>
    </source>
</reference>
<dbReference type="Proteomes" id="UP000298595">
    <property type="component" value="Chromosome"/>
</dbReference>
<dbReference type="KEGG" id="abq:ABAZ39_12450"/>
<dbReference type="AlphaFoldDB" id="A0A060DPE6"/>
<protein>
    <submittedName>
        <fullName evidence="3">STAS domain-containing protein</fullName>
    </submittedName>
</protein>
<dbReference type="Pfam" id="PF13466">
    <property type="entry name" value="STAS_2"/>
    <property type="match status" value="1"/>
</dbReference>
<evidence type="ECO:0000313" key="5">
    <source>
        <dbReference type="Proteomes" id="UP000027186"/>
    </source>
</evidence>
<sequence>MTLIKWSDEGGTVRLGLPSDLDLAMAQPLLDSLRAGFAASQTVIAEAAAVERVSTACVQALLVASRHAAEQNRTFAIAQPSEVLAEACEDLGLDGWLKQWSQA</sequence>
<feature type="domain" description="MlaB-like STAS" evidence="1">
    <location>
        <begin position="16"/>
        <end position="94"/>
    </location>
</feature>
<dbReference type="Gene3D" id="3.30.750.24">
    <property type="entry name" value="STAS domain"/>
    <property type="match status" value="1"/>
</dbReference>
<evidence type="ECO:0000313" key="4">
    <source>
        <dbReference type="EMBL" id="QCN95801.1"/>
    </source>
</evidence>
<name>A0A060DPE6_9PROT</name>
<evidence type="ECO:0000259" key="1">
    <source>
        <dbReference type="Pfam" id="PF13466"/>
    </source>
</evidence>
<reference evidence="4 7" key="3">
    <citation type="submission" date="2018-09" db="EMBL/GenBank/DDBJ databases">
        <title>Whole genome based analysis of evolution and adaptive divergence in Indian and Brazilian strains of Azospirillum brasilense.</title>
        <authorList>
            <person name="Singh C."/>
            <person name="Tripathi A.K."/>
        </authorList>
    </citation>
    <scope>NUCLEOTIDE SEQUENCE [LARGE SCALE GENOMIC DNA]</scope>
    <source>
        <strain evidence="4 7">MTCC4035</strain>
    </source>
</reference>
<evidence type="ECO:0000313" key="6">
    <source>
        <dbReference type="Proteomes" id="UP000236268"/>
    </source>
</evidence>
<evidence type="ECO:0000313" key="3">
    <source>
        <dbReference type="EMBL" id="PNQ97554.1"/>
    </source>
</evidence>